<dbReference type="EMBL" id="SRMF01000003">
    <property type="protein sequence ID" value="TGG93530.1"/>
    <property type="molecule type" value="Genomic_DNA"/>
</dbReference>
<dbReference type="RefSeq" id="WP_135483239.1">
    <property type="nucleotide sequence ID" value="NZ_SRMF01000003.1"/>
</dbReference>
<keyword evidence="1" id="KW-0732">Signal</keyword>
<keyword evidence="3" id="KW-1185">Reference proteome</keyword>
<evidence type="ECO:0000256" key="1">
    <source>
        <dbReference type="SAM" id="SignalP"/>
    </source>
</evidence>
<protein>
    <recommendedName>
        <fullName evidence="4">Outer membrane protein beta-barrel domain-containing protein</fullName>
    </recommendedName>
</protein>
<evidence type="ECO:0000313" key="3">
    <source>
        <dbReference type="Proteomes" id="UP000297475"/>
    </source>
</evidence>
<feature type="chain" id="PRO_5021378101" description="Outer membrane protein beta-barrel domain-containing protein" evidence="1">
    <location>
        <begin position="22"/>
        <end position="201"/>
    </location>
</feature>
<name>A0A4Z0WGH6_9GAMM</name>
<evidence type="ECO:0000313" key="2">
    <source>
        <dbReference type="EMBL" id="TGG93530.1"/>
    </source>
</evidence>
<evidence type="ECO:0008006" key="4">
    <source>
        <dbReference type="Google" id="ProtNLM"/>
    </source>
</evidence>
<comment type="caution">
    <text evidence="2">The sequence shown here is derived from an EMBL/GenBank/DDBJ whole genome shotgun (WGS) entry which is preliminary data.</text>
</comment>
<reference evidence="2 3" key="1">
    <citation type="submission" date="2019-04" db="EMBL/GenBank/DDBJ databases">
        <title>Natronospirillum operosus gen. nov., sp. nov., a haloalkaliphilic satellite isolated from decaying biomass of laboratory culture of cyanobacterium Geitlerinema sp. and proposal of Natronospirillaceae fam. nov. and Saccharospirillaceae fam. nov.</title>
        <authorList>
            <person name="Kevbrin V."/>
            <person name="Boltyanskaya Y."/>
            <person name="Koziaeva V."/>
            <person name="Grouzdev D.S."/>
            <person name="Park M."/>
            <person name="Cho J."/>
        </authorList>
    </citation>
    <scope>NUCLEOTIDE SEQUENCE [LARGE SCALE GENOMIC DNA]</scope>
    <source>
        <strain evidence="2 3">G-116</strain>
    </source>
</reference>
<proteinExistence type="predicted"/>
<organism evidence="2 3">
    <name type="scientific">Natronospirillum operosum</name>
    <dbReference type="NCBI Taxonomy" id="2759953"/>
    <lineage>
        <taxon>Bacteria</taxon>
        <taxon>Pseudomonadati</taxon>
        <taxon>Pseudomonadota</taxon>
        <taxon>Gammaproteobacteria</taxon>
        <taxon>Oceanospirillales</taxon>
        <taxon>Natronospirillaceae</taxon>
        <taxon>Natronospirillum</taxon>
    </lineage>
</organism>
<dbReference type="AlphaFoldDB" id="A0A4Z0WGH6"/>
<sequence>MHYLRILALIIPGMLATAALAETRAEYIINAGLTSFDADDHEFDEIDGAFVSAGVVVPDQFLSVLDVPVSLSLGRLRLTDNGSTNDVTVWRLRGGLGYGNVMTDELSAYGRLEMEAVNVRADSSSDFVSAYPLASAGFHGVLAESPWRLGVIVSGREDDQGRTPVMGHLSLYTGQYDMGDWGIVIEGSDERIDVALSLRWN</sequence>
<feature type="signal peptide" evidence="1">
    <location>
        <begin position="1"/>
        <end position="21"/>
    </location>
</feature>
<gene>
    <name evidence="2" type="ORF">E4656_10825</name>
</gene>
<accession>A0A4Z0WGH6</accession>
<dbReference type="Proteomes" id="UP000297475">
    <property type="component" value="Unassembled WGS sequence"/>
</dbReference>